<dbReference type="EMBL" id="KL596680">
    <property type="protein sequence ID" value="KER29343.1"/>
    <property type="molecule type" value="Genomic_DNA"/>
</dbReference>
<dbReference type="AlphaFoldDB" id="A0A074ZPJ3"/>
<gene>
    <name evidence="1" type="ORF">T265_13384</name>
</gene>
<evidence type="ECO:0000313" key="2">
    <source>
        <dbReference type="Proteomes" id="UP000054324"/>
    </source>
</evidence>
<proteinExistence type="predicted"/>
<sequence length="152" mass="17144">MKKSGRDTQSMTSSHHCFGIGLAEHTSGSMTSLNLTKSTASLFMTDESNLQTQRREKQEDARIKREETKPDNKRCTIGGYGSDKSMSTQAKPAETKNKSFLNFLRRGFSAKNRNRTKHTATSESYAFEAPQAVSTMHSEFSKYIALERRPHD</sequence>
<name>A0A074ZPJ3_OPIVI</name>
<dbReference type="KEGG" id="ovi:T265_13384"/>
<feature type="non-terminal residue" evidence="1">
    <location>
        <position position="152"/>
    </location>
</feature>
<dbReference type="GeneID" id="20327551"/>
<keyword evidence="2" id="KW-1185">Reference proteome</keyword>
<dbReference type="Proteomes" id="UP000054324">
    <property type="component" value="Unassembled WGS sequence"/>
</dbReference>
<dbReference type="OrthoDB" id="10365817at2759"/>
<reference evidence="1 2" key="1">
    <citation type="submission" date="2013-11" db="EMBL/GenBank/DDBJ databases">
        <title>Opisthorchis viverrini - life in the bile duct.</title>
        <authorList>
            <person name="Young N.D."/>
            <person name="Nagarajan N."/>
            <person name="Lin S.J."/>
            <person name="Korhonen P.K."/>
            <person name="Jex A.R."/>
            <person name="Hall R.S."/>
            <person name="Safavi-Hemami H."/>
            <person name="Kaewkong W."/>
            <person name="Bertrand D."/>
            <person name="Gao S."/>
            <person name="Seet Q."/>
            <person name="Wongkham S."/>
            <person name="Teh B.T."/>
            <person name="Wongkham C."/>
            <person name="Intapan P.M."/>
            <person name="Maleewong W."/>
            <person name="Yang X."/>
            <person name="Hu M."/>
            <person name="Wang Z."/>
            <person name="Hofmann A."/>
            <person name="Sternberg P.W."/>
            <person name="Tan P."/>
            <person name="Wang J."/>
            <person name="Gasser R.B."/>
        </authorList>
    </citation>
    <scope>NUCLEOTIDE SEQUENCE [LARGE SCALE GENOMIC DNA]</scope>
</reference>
<evidence type="ECO:0000313" key="1">
    <source>
        <dbReference type="EMBL" id="KER29343.1"/>
    </source>
</evidence>
<protein>
    <submittedName>
        <fullName evidence="1">Uncharacterized protein</fullName>
    </submittedName>
</protein>
<organism evidence="1 2">
    <name type="scientific">Opisthorchis viverrini</name>
    <name type="common">Southeast Asian liver fluke</name>
    <dbReference type="NCBI Taxonomy" id="6198"/>
    <lineage>
        <taxon>Eukaryota</taxon>
        <taxon>Metazoa</taxon>
        <taxon>Spiralia</taxon>
        <taxon>Lophotrochozoa</taxon>
        <taxon>Platyhelminthes</taxon>
        <taxon>Trematoda</taxon>
        <taxon>Digenea</taxon>
        <taxon>Opisthorchiida</taxon>
        <taxon>Opisthorchiata</taxon>
        <taxon>Opisthorchiidae</taxon>
        <taxon>Opisthorchis</taxon>
    </lineage>
</organism>
<accession>A0A074ZPJ3</accession>
<dbReference type="RefSeq" id="XP_009166917.1">
    <property type="nucleotide sequence ID" value="XM_009168653.1"/>
</dbReference>
<dbReference type="CTD" id="20327551"/>